<dbReference type="PANTHER" id="PTHR43420:SF44">
    <property type="entry name" value="ACETYLTRANSFERASE YPEA"/>
    <property type="match status" value="1"/>
</dbReference>
<dbReference type="PATRIC" id="fig|1317121.7.peg.2446"/>
<keyword evidence="1" id="KW-0808">Transferase</keyword>
<reference evidence="4 5" key="1">
    <citation type="journal article" date="2015" name="Int. J. Syst. Evol. Microbiol.">
        <title>Aestuariivita atlantica sp. nov., isolated from deep sea sediment of the Atlantic Ocean.</title>
        <authorList>
            <person name="Li G."/>
            <person name="Lai Q."/>
            <person name="Du Y."/>
            <person name="Liu X."/>
            <person name="Sun F."/>
            <person name="Shao Z."/>
        </authorList>
    </citation>
    <scope>NUCLEOTIDE SEQUENCE [LARGE SCALE GENOMIC DNA]</scope>
    <source>
        <strain evidence="4 5">22II-S11-z3</strain>
    </source>
</reference>
<dbReference type="PROSITE" id="PS51186">
    <property type="entry name" value="GNAT"/>
    <property type="match status" value="1"/>
</dbReference>
<dbReference type="RefSeq" id="WP_050530513.1">
    <property type="nucleotide sequence ID" value="NZ_AQQZ01000003.1"/>
</dbReference>
<protein>
    <recommendedName>
        <fullName evidence="3">N-acetyltransferase domain-containing protein</fullName>
    </recommendedName>
</protein>
<dbReference type="Pfam" id="PF00583">
    <property type="entry name" value="Acetyltransf_1"/>
    <property type="match status" value="1"/>
</dbReference>
<dbReference type="EMBL" id="AQQZ01000003">
    <property type="protein sequence ID" value="KNG94354.1"/>
    <property type="molecule type" value="Genomic_DNA"/>
</dbReference>
<dbReference type="Proteomes" id="UP000036938">
    <property type="component" value="Unassembled WGS sequence"/>
</dbReference>
<dbReference type="InterPro" id="IPR050680">
    <property type="entry name" value="YpeA/RimI_acetyltransf"/>
</dbReference>
<comment type="caution">
    <text evidence="4">The sequence shown here is derived from an EMBL/GenBank/DDBJ whole genome shotgun (WGS) entry which is preliminary data.</text>
</comment>
<dbReference type="SUPFAM" id="SSF55729">
    <property type="entry name" value="Acyl-CoA N-acyltransferases (Nat)"/>
    <property type="match status" value="1"/>
</dbReference>
<evidence type="ECO:0000259" key="3">
    <source>
        <dbReference type="PROSITE" id="PS51186"/>
    </source>
</evidence>
<evidence type="ECO:0000256" key="2">
    <source>
        <dbReference type="ARBA" id="ARBA00023315"/>
    </source>
</evidence>
<dbReference type="InterPro" id="IPR000182">
    <property type="entry name" value="GNAT_dom"/>
</dbReference>
<dbReference type="InterPro" id="IPR016181">
    <property type="entry name" value="Acyl_CoA_acyltransferase"/>
</dbReference>
<accession>A0A0L1JRC6</accession>
<proteinExistence type="predicted"/>
<dbReference type="CDD" id="cd04301">
    <property type="entry name" value="NAT_SF"/>
    <property type="match status" value="1"/>
</dbReference>
<dbReference type="GO" id="GO:0016747">
    <property type="term" value="F:acyltransferase activity, transferring groups other than amino-acyl groups"/>
    <property type="evidence" value="ECO:0007669"/>
    <property type="project" value="InterPro"/>
</dbReference>
<evidence type="ECO:0000256" key="1">
    <source>
        <dbReference type="ARBA" id="ARBA00022679"/>
    </source>
</evidence>
<sequence>MTPDDWAQLHGAANGAAQAWSAGDFAGLMDSAGVLSLGDGRAALLGRVIADEAEVLMLATHPDHRRQGLARAVLAAFEAGAAAQGAERVFLDVRADNRAALGLYATAGYAETGRRARYYRMADGARVDAILLAKALTQRPPDAAGKESG</sequence>
<dbReference type="OrthoDB" id="9804026at2"/>
<dbReference type="AlphaFoldDB" id="A0A0L1JRC6"/>
<feature type="domain" description="N-acetyltransferase" evidence="3">
    <location>
        <begin position="1"/>
        <end position="137"/>
    </location>
</feature>
<organism evidence="4 5">
    <name type="scientific">Pseudaestuariivita atlantica</name>
    <dbReference type="NCBI Taxonomy" id="1317121"/>
    <lineage>
        <taxon>Bacteria</taxon>
        <taxon>Pseudomonadati</taxon>
        <taxon>Pseudomonadota</taxon>
        <taxon>Alphaproteobacteria</taxon>
        <taxon>Rhodobacterales</taxon>
        <taxon>Paracoccaceae</taxon>
        <taxon>Pseudaestuariivita</taxon>
    </lineage>
</organism>
<keyword evidence="2" id="KW-0012">Acyltransferase</keyword>
<evidence type="ECO:0000313" key="5">
    <source>
        <dbReference type="Proteomes" id="UP000036938"/>
    </source>
</evidence>
<keyword evidence="5" id="KW-1185">Reference proteome</keyword>
<dbReference type="STRING" id="1317121.ATO11_09175"/>
<evidence type="ECO:0000313" key="4">
    <source>
        <dbReference type="EMBL" id="KNG94354.1"/>
    </source>
</evidence>
<name>A0A0L1JRC6_9RHOB</name>
<dbReference type="Gene3D" id="3.40.630.30">
    <property type="match status" value="1"/>
</dbReference>
<gene>
    <name evidence="4" type="ORF">ATO11_09175</name>
</gene>
<dbReference type="PANTHER" id="PTHR43420">
    <property type="entry name" value="ACETYLTRANSFERASE"/>
    <property type="match status" value="1"/>
</dbReference>